<evidence type="ECO:0000256" key="10">
    <source>
        <dbReference type="ARBA" id="ARBA00023015"/>
    </source>
</evidence>
<comment type="caution">
    <text evidence="18">The sequence shown here is derived from an EMBL/GenBank/DDBJ whole genome shotgun (WGS) entry which is preliminary data.</text>
</comment>
<evidence type="ECO:0000256" key="9">
    <source>
        <dbReference type="ARBA" id="ARBA00022833"/>
    </source>
</evidence>
<evidence type="ECO:0000256" key="7">
    <source>
        <dbReference type="ARBA" id="ARBA00022771"/>
    </source>
</evidence>
<dbReference type="AlphaFoldDB" id="A0A553NM57"/>
<dbReference type="InterPro" id="IPR001356">
    <property type="entry name" value="HD"/>
</dbReference>
<dbReference type="PANTHER" id="PTHR15467">
    <property type="entry name" value="ZINC-FINGERS AND HOMEOBOXES RELATED"/>
    <property type="match status" value="1"/>
</dbReference>
<keyword evidence="11 15" id="KW-0238">DNA-binding</keyword>
<dbReference type="Gene3D" id="3.30.160.60">
    <property type="entry name" value="Classic Zinc Finger"/>
    <property type="match status" value="1"/>
</dbReference>
<dbReference type="InterPro" id="IPR041057">
    <property type="entry name" value="ZHX_Znf_C2H2"/>
</dbReference>
<keyword evidence="12 15" id="KW-0371">Homeobox</keyword>
<evidence type="ECO:0000256" key="3">
    <source>
        <dbReference type="ARBA" id="ARBA00022491"/>
    </source>
</evidence>
<evidence type="ECO:0000256" key="14">
    <source>
        <dbReference type="ARBA" id="ARBA00023242"/>
    </source>
</evidence>
<dbReference type="InterPro" id="IPR036236">
    <property type="entry name" value="Znf_C2H2_sf"/>
</dbReference>
<accession>A0A553NM57</accession>
<name>A0A553NM57_9TELE</name>
<feature type="region of interest" description="Disordered" evidence="16">
    <location>
        <begin position="416"/>
        <end position="467"/>
    </location>
</feature>
<proteinExistence type="inferred from homology"/>
<feature type="compositionally biased region" description="Polar residues" evidence="16">
    <location>
        <begin position="450"/>
        <end position="467"/>
    </location>
</feature>
<dbReference type="STRING" id="623744.A0A553NM57"/>
<dbReference type="SMART" id="SM00389">
    <property type="entry name" value="HOX"/>
    <property type="match status" value="1"/>
</dbReference>
<dbReference type="FunFam" id="1.10.10.60:FF:000062">
    <property type="entry name" value="zinc fingers and homeoboxes protein 3"/>
    <property type="match status" value="1"/>
</dbReference>
<dbReference type="SUPFAM" id="SSF57667">
    <property type="entry name" value="beta-beta-alpha zinc fingers"/>
    <property type="match status" value="1"/>
</dbReference>
<keyword evidence="19" id="KW-1185">Reference proteome</keyword>
<dbReference type="CDD" id="cd00086">
    <property type="entry name" value="homeodomain"/>
    <property type="match status" value="1"/>
</dbReference>
<evidence type="ECO:0000256" key="1">
    <source>
        <dbReference type="ARBA" id="ARBA00004123"/>
    </source>
</evidence>
<evidence type="ECO:0000259" key="17">
    <source>
        <dbReference type="PROSITE" id="PS50071"/>
    </source>
</evidence>
<keyword evidence="8" id="KW-0221">Differentiation</keyword>
<gene>
    <name evidence="18" type="ORF">DNTS_015905</name>
</gene>
<dbReference type="GO" id="GO:0008270">
    <property type="term" value="F:zinc ion binding"/>
    <property type="evidence" value="ECO:0007669"/>
    <property type="project" value="UniProtKB-KW"/>
</dbReference>
<dbReference type="EMBL" id="SRMA01026841">
    <property type="protein sequence ID" value="TRY66526.1"/>
    <property type="molecule type" value="Genomic_DNA"/>
</dbReference>
<keyword evidence="4" id="KW-0597">Phosphoprotein</keyword>
<comment type="similarity">
    <text evidence="2">Belongs to the ZHX family.</text>
</comment>
<evidence type="ECO:0000256" key="8">
    <source>
        <dbReference type="ARBA" id="ARBA00022782"/>
    </source>
</evidence>
<reference evidence="18 19" key="1">
    <citation type="journal article" date="2019" name="Sci. Data">
        <title>Hybrid genome assembly and annotation of Danionella translucida.</title>
        <authorList>
            <person name="Kadobianskyi M."/>
            <person name="Schulze L."/>
            <person name="Schuelke M."/>
            <person name="Judkewitz B."/>
        </authorList>
    </citation>
    <scope>NUCLEOTIDE SEQUENCE [LARGE SCALE GENOMIC DNA]</scope>
    <source>
        <strain evidence="18 19">Bolton</strain>
    </source>
</reference>
<keyword evidence="9" id="KW-0862">Zinc</keyword>
<sequence length="932" mass="103199">MASKRKSTIPCMIPSKNKYIREDIILGCLPELLPTIPEDSILSISSKDKETQQIHETKTSCWERGTYNCLLCCFDTGDLNVFLYHLEDCHTVFHAHPNFYCVPCKVPAVKFEELALHNAKSHPELHSLHKRVSLKVTKRDGAIIVEQTLFTEDDFNEYGISTTKTPIMKTTKGGRKKIVVSHTVEVHHPKPSSDRPSILTNGTSVRNLKTATHIISGTNAPPLYKVSNVLGIPGMLNRGPVWNSNQSLSDSNANLPKVMIPLSSIPTYDPAMDLSSFLKTSFGKFPYPTKAELCYLTVVSGFPEEQIKLWFTAQRLKQGISWSPEEIEETKRRMFNTVFQATTKTSRNQSQLNTAQHRFPVHASNPSSNIIQQVPKGTVMGWKGGVIVSQPTLTQATSFKQQQPVVQIHHIETTKETGSDISCHTAENTYNTNRGSTVNNSGHTGKGDDGSSSSMLPGTSKSQNSSYSEASIVNLTNIVRKIDCHINDGKVNCTSKSNVSPTSIFVHQTASSTTKESSNCSVATTSKYNDGSTCSSTSHTTICTKREGNILEYTSKSNNDISVICSSSSIKKTEIQPLTHNLAPQSGGMDPSFGKGNISPENPGSLKQINNQDSFVEQKQFLAPPCPSFRLSLESKSEFKGLFSNLHEANPPGPSCLQEEPSQHSGPSLSGQREHPQKSLPGTAQIQFRGKSAAQNKEHDTNHIPALNKYSKQSDFEKENLQRNITQCQNEGMFSEPQLGVTHIFQPADKKDSSKQANSMNTFINEKTNKQGISLLRQYIQEVDQWESNSNFLEASNMSPMKINVMSVNKSENLFKSVSKPIENSVNNSSSSWNEKEFSERRKSLQHIDAEEQEFESANTQSNQPDKHEALSQDRKSIFQSLDSVAPTLPIKKNAKDAMRLSERGASESLRTALRTAEDATFILKSYSSCFP</sequence>
<feature type="compositionally biased region" description="Polar residues" evidence="16">
    <location>
        <begin position="419"/>
        <end position="443"/>
    </location>
</feature>
<dbReference type="GO" id="GO:0003677">
    <property type="term" value="F:DNA binding"/>
    <property type="evidence" value="ECO:0007669"/>
    <property type="project" value="UniProtKB-UniRule"/>
</dbReference>
<feature type="compositionally biased region" description="Basic and acidic residues" evidence="16">
    <location>
        <begin position="865"/>
        <end position="874"/>
    </location>
</feature>
<evidence type="ECO:0000313" key="18">
    <source>
        <dbReference type="EMBL" id="TRY66526.1"/>
    </source>
</evidence>
<protein>
    <recommendedName>
        <fullName evidence="17">Homeobox domain-containing protein</fullName>
    </recommendedName>
</protein>
<keyword evidence="10" id="KW-0805">Transcription regulation</keyword>
<evidence type="ECO:0000256" key="13">
    <source>
        <dbReference type="ARBA" id="ARBA00023163"/>
    </source>
</evidence>
<evidence type="ECO:0000256" key="15">
    <source>
        <dbReference type="PROSITE-ProRule" id="PRU00108"/>
    </source>
</evidence>
<evidence type="ECO:0000256" key="5">
    <source>
        <dbReference type="ARBA" id="ARBA00022723"/>
    </source>
</evidence>
<keyword evidence="6" id="KW-0677">Repeat</keyword>
<evidence type="ECO:0000256" key="4">
    <source>
        <dbReference type="ARBA" id="ARBA00022553"/>
    </source>
</evidence>
<evidence type="ECO:0000256" key="6">
    <source>
        <dbReference type="ARBA" id="ARBA00022737"/>
    </source>
</evidence>
<evidence type="ECO:0000256" key="2">
    <source>
        <dbReference type="ARBA" id="ARBA00007440"/>
    </source>
</evidence>
<dbReference type="SUPFAM" id="SSF46689">
    <property type="entry name" value="Homeodomain-like"/>
    <property type="match status" value="1"/>
</dbReference>
<keyword evidence="14 15" id="KW-0539">Nucleus</keyword>
<dbReference type="Pfam" id="PF18387">
    <property type="entry name" value="zf_C2H2_ZHX"/>
    <property type="match status" value="1"/>
</dbReference>
<feature type="compositionally biased region" description="Low complexity" evidence="16">
    <location>
        <begin position="823"/>
        <end position="833"/>
    </location>
</feature>
<organism evidence="18 19">
    <name type="scientific">Danionella cerebrum</name>
    <dbReference type="NCBI Taxonomy" id="2873325"/>
    <lineage>
        <taxon>Eukaryota</taxon>
        <taxon>Metazoa</taxon>
        <taxon>Chordata</taxon>
        <taxon>Craniata</taxon>
        <taxon>Vertebrata</taxon>
        <taxon>Euteleostomi</taxon>
        <taxon>Actinopterygii</taxon>
        <taxon>Neopterygii</taxon>
        <taxon>Teleostei</taxon>
        <taxon>Ostariophysi</taxon>
        <taxon>Cypriniformes</taxon>
        <taxon>Danionidae</taxon>
        <taxon>Danioninae</taxon>
        <taxon>Danionella</taxon>
    </lineage>
</organism>
<dbReference type="OrthoDB" id="8868726at2759"/>
<keyword evidence="5" id="KW-0479">Metal-binding</keyword>
<feature type="DNA-binding region" description="Homeobox" evidence="15">
    <location>
        <begin position="280"/>
        <end position="322"/>
    </location>
</feature>
<feature type="region of interest" description="Disordered" evidence="16">
    <location>
        <begin position="644"/>
        <end position="679"/>
    </location>
</feature>
<dbReference type="InterPro" id="IPR009057">
    <property type="entry name" value="Homeodomain-like_sf"/>
</dbReference>
<dbReference type="Gene3D" id="1.10.10.60">
    <property type="entry name" value="Homeodomain-like"/>
    <property type="match status" value="1"/>
</dbReference>
<evidence type="ECO:0000256" key="16">
    <source>
        <dbReference type="SAM" id="MobiDB-lite"/>
    </source>
</evidence>
<dbReference type="PANTHER" id="PTHR15467:SF6">
    <property type="entry name" value="ZINC FINGERS AND HOMEOBOXES PROTEIN 3"/>
    <property type="match status" value="1"/>
</dbReference>
<feature type="region of interest" description="Disordered" evidence="16">
    <location>
        <begin position="823"/>
        <end position="874"/>
    </location>
</feature>
<dbReference type="GO" id="GO:0030154">
    <property type="term" value="P:cell differentiation"/>
    <property type="evidence" value="ECO:0007669"/>
    <property type="project" value="UniProtKB-KW"/>
</dbReference>
<feature type="domain" description="Homeobox" evidence="17">
    <location>
        <begin position="278"/>
        <end position="321"/>
    </location>
</feature>
<keyword evidence="7" id="KW-0863">Zinc-finger</keyword>
<feature type="compositionally biased region" description="Basic and acidic residues" evidence="16">
    <location>
        <begin position="834"/>
        <end position="850"/>
    </location>
</feature>
<feature type="compositionally biased region" description="Polar residues" evidence="16">
    <location>
        <begin position="599"/>
        <end position="608"/>
    </location>
</feature>
<dbReference type="PROSITE" id="PS50071">
    <property type="entry name" value="HOMEOBOX_2"/>
    <property type="match status" value="1"/>
</dbReference>
<evidence type="ECO:0000256" key="11">
    <source>
        <dbReference type="ARBA" id="ARBA00023125"/>
    </source>
</evidence>
<feature type="region of interest" description="Disordered" evidence="16">
    <location>
        <begin position="584"/>
        <end position="608"/>
    </location>
</feature>
<dbReference type="GO" id="GO:0000981">
    <property type="term" value="F:DNA-binding transcription factor activity, RNA polymerase II-specific"/>
    <property type="evidence" value="ECO:0007669"/>
    <property type="project" value="TreeGrafter"/>
</dbReference>
<comment type="subcellular location">
    <subcellularLocation>
        <location evidence="1 15">Nucleus</location>
    </subcellularLocation>
</comment>
<evidence type="ECO:0000313" key="19">
    <source>
        <dbReference type="Proteomes" id="UP000316079"/>
    </source>
</evidence>
<keyword evidence="3" id="KW-0678">Repressor</keyword>
<dbReference type="GO" id="GO:0005634">
    <property type="term" value="C:nucleus"/>
    <property type="evidence" value="ECO:0007669"/>
    <property type="project" value="UniProtKB-SubCell"/>
</dbReference>
<dbReference type="Proteomes" id="UP000316079">
    <property type="component" value="Unassembled WGS sequence"/>
</dbReference>
<keyword evidence="13" id="KW-0804">Transcription</keyword>
<evidence type="ECO:0000256" key="12">
    <source>
        <dbReference type="ARBA" id="ARBA00023155"/>
    </source>
</evidence>